<feature type="region of interest" description="Disordered" evidence="1">
    <location>
        <begin position="136"/>
        <end position="159"/>
    </location>
</feature>
<name>A0A7S3IPU6_9SPIT</name>
<evidence type="ECO:0000313" key="2">
    <source>
        <dbReference type="EMBL" id="CAE0329547.1"/>
    </source>
</evidence>
<proteinExistence type="predicted"/>
<feature type="region of interest" description="Disordered" evidence="1">
    <location>
        <begin position="247"/>
        <end position="280"/>
    </location>
</feature>
<sequence>MEKELQEERKQGESIALKKKTTYSKAGLLPDSILSLICYKNLYEALKSEDQDAIFACLSSFTRVSAMSCFRKFERIDQKREKKNLLRAHIYLEALLTLNKMPSQIQKPMEVLLEKSFRGLNQQALTAILEKFTDVQDPNAEDDKKQKRRRTPATPEGTEFQPEVKYVKTKEHQRMIMCHIVGVAIHLAQNNQIWGSVLARTLKKDVGDLKQYFKELNFHMEVKKNPKSASSDILVSLHGSMRRREIKAAAKTEEKAITEEEDTKEDSKVGSKRSRAKSAD</sequence>
<feature type="compositionally biased region" description="Basic and acidic residues" evidence="1">
    <location>
        <begin position="247"/>
        <end position="258"/>
    </location>
</feature>
<organism evidence="2">
    <name type="scientific">Strombidium inclinatum</name>
    <dbReference type="NCBI Taxonomy" id="197538"/>
    <lineage>
        <taxon>Eukaryota</taxon>
        <taxon>Sar</taxon>
        <taxon>Alveolata</taxon>
        <taxon>Ciliophora</taxon>
        <taxon>Intramacronucleata</taxon>
        <taxon>Spirotrichea</taxon>
        <taxon>Oligotrichia</taxon>
        <taxon>Strombidiidae</taxon>
        <taxon>Strombidium</taxon>
    </lineage>
</organism>
<gene>
    <name evidence="2" type="ORF">SINC0208_LOCUS10177</name>
</gene>
<dbReference type="EMBL" id="HBIH01025429">
    <property type="protein sequence ID" value="CAE0329547.1"/>
    <property type="molecule type" value="Transcribed_RNA"/>
</dbReference>
<dbReference type="AlphaFoldDB" id="A0A7S3IPU6"/>
<accession>A0A7S3IPU6</accession>
<reference evidence="2" key="1">
    <citation type="submission" date="2021-01" db="EMBL/GenBank/DDBJ databases">
        <authorList>
            <person name="Corre E."/>
            <person name="Pelletier E."/>
            <person name="Niang G."/>
            <person name="Scheremetjew M."/>
            <person name="Finn R."/>
            <person name="Kale V."/>
            <person name="Holt S."/>
            <person name="Cochrane G."/>
            <person name="Meng A."/>
            <person name="Brown T."/>
            <person name="Cohen L."/>
        </authorList>
    </citation>
    <scope>NUCLEOTIDE SEQUENCE</scope>
    <source>
        <strain evidence="2">S3</strain>
    </source>
</reference>
<protein>
    <submittedName>
        <fullName evidence="2">Uncharacterized protein</fullName>
    </submittedName>
</protein>
<feature type="compositionally biased region" description="Basic residues" evidence="1">
    <location>
        <begin position="270"/>
        <end position="280"/>
    </location>
</feature>
<evidence type="ECO:0000256" key="1">
    <source>
        <dbReference type="SAM" id="MobiDB-lite"/>
    </source>
</evidence>